<keyword evidence="1" id="KW-0732">Signal</keyword>
<comment type="caution">
    <text evidence="2">The sequence shown here is derived from an EMBL/GenBank/DDBJ whole genome shotgun (WGS) entry which is preliminary data.</text>
</comment>
<evidence type="ECO:0000256" key="1">
    <source>
        <dbReference type="SAM" id="SignalP"/>
    </source>
</evidence>
<proteinExistence type="predicted"/>
<gene>
    <name evidence="2" type="ORF">IEQ34_015020</name>
</gene>
<dbReference type="Proteomes" id="UP000775213">
    <property type="component" value="Unassembled WGS sequence"/>
</dbReference>
<keyword evidence="3" id="KW-1185">Reference proteome</keyword>
<organism evidence="2 3">
    <name type="scientific">Dendrobium chrysotoxum</name>
    <name type="common">Orchid</name>
    <dbReference type="NCBI Taxonomy" id="161865"/>
    <lineage>
        <taxon>Eukaryota</taxon>
        <taxon>Viridiplantae</taxon>
        <taxon>Streptophyta</taxon>
        <taxon>Embryophyta</taxon>
        <taxon>Tracheophyta</taxon>
        <taxon>Spermatophyta</taxon>
        <taxon>Magnoliopsida</taxon>
        <taxon>Liliopsida</taxon>
        <taxon>Asparagales</taxon>
        <taxon>Orchidaceae</taxon>
        <taxon>Epidendroideae</taxon>
        <taxon>Malaxideae</taxon>
        <taxon>Dendrobiinae</taxon>
        <taxon>Dendrobium</taxon>
    </lineage>
</organism>
<evidence type="ECO:0000313" key="2">
    <source>
        <dbReference type="EMBL" id="KAH0457113.1"/>
    </source>
</evidence>
<evidence type="ECO:0000313" key="3">
    <source>
        <dbReference type="Proteomes" id="UP000775213"/>
    </source>
</evidence>
<accession>A0AAV7GNJ7</accession>
<sequence>MRIGLGLGLIGLRGVEAAWGNPRGETGEGRRKLGREMEQEVCGKSFCVCVSIPPKPPPFIDAKKRSSRHGLLRSAPFAESYEYCSRRRGCNCSRDTGWAVAIREQEIDLSELLKLHASEDMQMR</sequence>
<dbReference type="AlphaFoldDB" id="A0AAV7GNJ7"/>
<protein>
    <submittedName>
        <fullName evidence="2">Uncharacterized protein</fullName>
    </submittedName>
</protein>
<dbReference type="EMBL" id="JAGFBR010000013">
    <property type="protein sequence ID" value="KAH0457113.1"/>
    <property type="molecule type" value="Genomic_DNA"/>
</dbReference>
<name>A0AAV7GNJ7_DENCH</name>
<reference evidence="2 3" key="1">
    <citation type="journal article" date="2021" name="Hortic Res">
        <title>Chromosome-scale assembly of the Dendrobium chrysotoxum genome enhances the understanding of orchid evolution.</title>
        <authorList>
            <person name="Zhang Y."/>
            <person name="Zhang G.Q."/>
            <person name="Zhang D."/>
            <person name="Liu X.D."/>
            <person name="Xu X.Y."/>
            <person name="Sun W.H."/>
            <person name="Yu X."/>
            <person name="Zhu X."/>
            <person name="Wang Z.W."/>
            <person name="Zhao X."/>
            <person name="Zhong W.Y."/>
            <person name="Chen H."/>
            <person name="Yin W.L."/>
            <person name="Huang T."/>
            <person name="Niu S.C."/>
            <person name="Liu Z.J."/>
        </authorList>
    </citation>
    <scope>NUCLEOTIDE SEQUENCE [LARGE SCALE GENOMIC DNA]</scope>
    <source>
        <strain evidence="2">Lindl</strain>
    </source>
</reference>
<feature type="chain" id="PRO_5043372622" evidence="1">
    <location>
        <begin position="18"/>
        <end position="124"/>
    </location>
</feature>
<feature type="signal peptide" evidence="1">
    <location>
        <begin position="1"/>
        <end position="17"/>
    </location>
</feature>